<evidence type="ECO:0000256" key="4">
    <source>
        <dbReference type="ARBA" id="ARBA00022741"/>
    </source>
</evidence>
<comment type="similarity">
    <text evidence="1 6">Belongs to the IPP transferase family.</text>
</comment>
<dbReference type="GO" id="GO:0009691">
    <property type="term" value="P:cytokinin biosynthetic process"/>
    <property type="evidence" value="ECO:0007669"/>
    <property type="project" value="UniProtKB-KW"/>
</dbReference>
<evidence type="ECO:0000256" key="3">
    <source>
        <dbReference type="ARBA" id="ARBA00022712"/>
    </source>
</evidence>
<protein>
    <submittedName>
        <fullName evidence="8">OLC1v1004505C2</fullName>
    </submittedName>
</protein>
<dbReference type="Gene3D" id="3.30.160.60">
    <property type="entry name" value="Classic Zinc Finger"/>
    <property type="match status" value="1"/>
</dbReference>
<dbReference type="HAMAP" id="MF_00185">
    <property type="entry name" value="IPP_trans"/>
    <property type="match status" value="1"/>
</dbReference>
<evidence type="ECO:0000256" key="7">
    <source>
        <dbReference type="SAM" id="MobiDB-lite"/>
    </source>
</evidence>
<evidence type="ECO:0000313" key="9">
    <source>
        <dbReference type="Proteomes" id="UP001161247"/>
    </source>
</evidence>
<dbReference type="SUPFAM" id="SSF57667">
    <property type="entry name" value="beta-beta-alpha zinc fingers"/>
    <property type="match status" value="1"/>
</dbReference>
<keyword evidence="3" id="KW-0203">Cytokinin biosynthesis</keyword>
<feature type="compositionally biased region" description="Basic and acidic residues" evidence="7">
    <location>
        <begin position="1"/>
        <end position="10"/>
    </location>
</feature>
<dbReference type="PANTHER" id="PTHR11088:SF82">
    <property type="entry name" value="TRNA DIMETHYLALLYLTRANSFERASE 2"/>
    <property type="match status" value="1"/>
</dbReference>
<evidence type="ECO:0000256" key="5">
    <source>
        <dbReference type="ARBA" id="ARBA00022840"/>
    </source>
</evidence>
<feature type="region of interest" description="Disordered" evidence="7">
    <location>
        <begin position="1"/>
        <end position="22"/>
    </location>
</feature>
<accession>A0AAV1DCG9</accession>
<dbReference type="InterPro" id="IPR036236">
    <property type="entry name" value="Znf_C2H2_sf"/>
</dbReference>
<dbReference type="PANTHER" id="PTHR11088">
    <property type="entry name" value="TRNA DIMETHYLALLYLTRANSFERASE"/>
    <property type="match status" value="1"/>
</dbReference>
<reference evidence="8" key="1">
    <citation type="submission" date="2023-03" db="EMBL/GenBank/DDBJ databases">
        <authorList>
            <person name="Julca I."/>
        </authorList>
    </citation>
    <scope>NUCLEOTIDE SEQUENCE</scope>
</reference>
<dbReference type="GO" id="GO:0005739">
    <property type="term" value="C:mitochondrion"/>
    <property type="evidence" value="ECO:0007669"/>
    <property type="project" value="TreeGrafter"/>
</dbReference>
<dbReference type="Gene3D" id="3.40.50.300">
    <property type="entry name" value="P-loop containing nucleotide triphosphate hydrolases"/>
    <property type="match status" value="1"/>
</dbReference>
<dbReference type="InterPro" id="IPR039657">
    <property type="entry name" value="Dimethylallyltransferase"/>
</dbReference>
<dbReference type="InterPro" id="IPR018022">
    <property type="entry name" value="IPT"/>
</dbReference>
<dbReference type="InterPro" id="IPR027417">
    <property type="entry name" value="P-loop_NTPase"/>
</dbReference>
<dbReference type="GO" id="GO:0005524">
    <property type="term" value="F:ATP binding"/>
    <property type="evidence" value="ECO:0007669"/>
    <property type="project" value="UniProtKB-KW"/>
</dbReference>
<evidence type="ECO:0000256" key="2">
    <source>
        <dbReference type="ARBA" id="ARBA00022679"/>
    </source>
</evidence>
<proteinExistence type="inferred from homology"/>
<keyword evidence="9" id="KW-1185">Reference proteome</keyword>
<keyword evidence="5 6" id="KW-0067">ATP-binding</keyword>
<name>A0AAV1DCG9_OLDCO</name>
<sequence>MTSGGEEPRRQNQNLDDDDCPVNTVIMEENPCTESSSKPKILVIMGPTGAGKSKLAIDLASHFPIEIINADSMQVYSGLDVLTNKVPLLEQKGVPHHLLGTISPNVEFTAKHFKEAAIPLIKEICSRGRLPVIVGGTNYYIQALVSPFLINDSVDDMEENCPLDPAETGDVMLEVVAENSALTYEFLKELDPVAANRIHPNDQRKISQYLTLYTRFGVLPSKLLQEKAMENWGQVDNFHYDCCFICVDASLAALDDYVGKRVDCMVNSGLLDEVFDIYTMNADYTRGLRQAIGVREFADFLEFYMHGPGHGCENSDYLISVDRKCKHLRQILEAPTENQLKVLLTDAIERVKLNTRRLVRRQKRRLKRLQMLFGWIIHHVDSTESLLCFSDDLWASQVVEPALRNVNSFLHGNTTLEEPTKTLQGMKLVERDLWTQYRCEACGDKVLRGLHEWEQHTQGRSHRKRVSRLKKSGMYTQCVQQQ</sequence>
<dbReference type="FunFam" id="3.30.160.60:FF:002405">
    <property type="entry name" value="tRNA dimethylallyltransferase"/>
    <property type="match status" value="1"/>
</dbReference>
<dbReference type="GO" id="GO:0052381">
    <property type="term" value="F:tRNA dimethylallyltransferase activity"/>
    <property type="evidence" value="ECO:0007669"/>
    <property type="project" value="InterPro"/>
</dbReference>
<keyword evidence="2 6" id="KW-0808">Transferase</keyword>
<evidence type="ECO:0000256" key="1">
    <source>
        <dbReference type="ARBA" id="ARBA00005842"/>
    </source>
</evidence>
<evidence type="ECO:0000256" key="6">
    <source>
        <dbReference type="RuleBase" id="RU003785"/>
    </source>
</evidence>
<dbReference type="SUPFAM" id="SSF52540">
    <property type="entry name" value="P-loop containing nucleoside triphosphate hydrolases"/>
    <property type="match status" value="1"/>
</dbReference>
<keyword evidence="4 6" id="KW-0547">Nucleotide-binding</keyword>
<organism evidence="8 9">
    <name type="scientific">Oldenlandia corymbosa var. corymbosa</name>
    <dbReference type="NCBI Taxonomy" id="529605"/>
    <lineage>
        <taxon>Eukaryota</taxon>
        <taxon>Viridiplantae</taxon>
        <taxon>Streptophyta</taxon>
        <taxon>Embryophyta</taxon>
        <taxon>Tracheophyta</taxon>
        <taxon>Spermatophyta</taxon>
        <taxon>Magnoliopsida</taxon>
        <taxon>eudicotyledons</taxon>
        <taxon>Gunneridae</taxon>
        <taxon>Pentapetalae</taxon>
        <taxon>asterids</taxon>
        <taxon>lamiids</taxon>
        <taxon>Gentianales</taxon>
        <taxon>Rubiaceae</taxon>
        <taxon>Rubioideae</taxon>
        <taxon>Spermacoceae</taxon>
        <taxon>Hedyotis-Oldenlandia complex</taxon>
        <taxon>Oldenlandia</taxon>
    </lineage>
</organism>
<dbReference type="GO" id="GO:0006400">
    <property type="term" value="P:tRNA modification"/>
    <property type="evidence" value="ECO:0007669"/>
    <property type="project" value="TreeGrafter"/>
</dbReference>
<dbReference type="AlphaFoldDB" id="A0AAV1DCG9"/>
<dbReference type="Proteomes" id="UP001161247">
    <property type="component" value="Chromosome 5"/>
</dbReference>
<gene>
    <name evidence="8" type="ORF">OLC1_LOCUS14231</name>
</gene>
<dbReference type="Gene3D" id="1.10.20.140">
    <property type="match status" value="1"/>
</dbReference>
<evidence type="ECO:0000313" key="8">
    <source>
        <dbReference type="EMBL" id="CAI9105559.1"/>
    </source>
</evidence>
<dbReference type="NCBIfam" id="TIGR00174">
    <property type="entry name" value="miaA"/>
    <property type="match status" value="1"/>
</dbReference>
<dbReference type="Pfam" id="PF01715">
    <property type="entry name" value="IPPT"/>
    <property type="match status" value="1"/>
</dbReference>
<dbReference type="EMBL" id="OX459122">
    <property type="protein sequence ID" value="CAI9105559.1"/>
    <property type="molecule type" value="Genomic_DNA"/>
</dbReference>